<evidence type="ECO:0000313" key="1">
    <source>
        <dbReference type="EMBL" id="KAF7833818.1"/>
    </source>
</evidence>
<name>A0A834WXN7_9FABA</name>
<dbReference type="Proteomes" id="UP000634136">
    <property type="component" value="Unassembled WGS sequence"/>
</dbReference>
<protein>
    <submittedName>
        <fullName evidence="1">Uncharacterized protein</fullName>
    </submittedName>
</protein>
<dbReference type="EMBL" id="JAAIUW010000005">
    <property type="protein sequence ID" value="KAF7833824.1"/>
    <property type="molecule type" value="Genomic_DNA"/>
</dbReference>
<organism evidence="1 3">
    <name type="scientific">Senna tora</name>
    <dbReference type="NCBI Taxonomy" id="362788"/>
    <lineage>
        <taxon>Eukaryota</taxon>
        <taxon>Viridiplantae</taxon>
        <taxon>Streptophyta</taxon>
        <taxon>Embryophyta</taxon>
        <taxon>Tracheophyta</taxon>
        <taxon>Spermatophyta</taxon>
        <taxon>Magnoliopsida</taxon>
        <taxon>eudicotyledons</taxon>
        <taxon>Gunneridae</taxon>
        <taxon>Pentapetalae</taxon>
        <taxon>rosids</taxon>
        <taxon>fabids</taxon>
        <taxon>Fabales</taxon>
        <taxon>Fabaceae</taxon>
        <taxon>Caesalpinioideae</taxon>
        <taxon>Cassia clade</taxon>
        <taxon>Senna</taxon>
    </lineage>
</organism>
<proteinExistence type="predicted"/>
<keyword evidence="3" id="KW-1185">Reference proteome</keyword>
<comment type="caution">
    <text evidence="1">The sequence shown here is derived from an EMBL/GenBank/DDBJ whole genome shotgun (WGS) entry which is preliminary data.</text>
</comment>
<sequence length="33" mass="3624">MDVKQDVQWAAVGTLTVDPRHALYYGPPSSSPH</sequence>
<accession>A0A834WXN7</accession>
<dbReference type="EMBL" id="JAAIUW010000005">
    <property type="protein sequence ID" value="KAF7833818.1"/>
    <property type="molecule type" value="Genomic_DNA"/>
</dbReference>
<gene>
    <name evidence="1" type="ORF">G2W53_016151</name>
    <name evidence="2" type="ORF">G2W53_016157</name>
</gene>
<evidence type="ECO:0000313" key="3">
    <source>
        <dbReference type="Proteomes" id="UP000634136"/>
    </source>
</evidence>
<dbReference type="AlphaFoldDB" id="A0A834WXN7"/>
<evidence type="ECO:0000313" key="2">
    <source>
        <dbReference type="EMBL" id="KAF7833824.1"/>
    </source>
</evidence>
<reference evidence="1" key="1">
    <citation type="submission" date="2020-09" db="EMBL/GenBank/DDBJ databases">
        <title>Genome-Enabled Discovery of Anthraquinone Biosynthesis in Senna tora.</title>
        <authorList>
            <person name="Kang S.-H."/>
            <person name="Pandey R.P."/>
            <person name="Lee C.-M."/>
            <person name="Sim J.-S."/>
            <person name="Jeong J.-T."/>
            <person name="Choi B.-S."/>
            <person name="Jung M."/>
            <person name="Ginzburg D."/>
            <person name="Zhao K."/>
            <person name="Won S.Y."/>
            <person name="Oh T.-J."/>
            <person name="Yu Y."/>
            <person name="Kim N.-H."/>
            <person name="Lee O.R."/>
            <person name="Lee T.-H."/>
            <person name="Bashyal P."/>
            <person name="Kim T.-S."/>
            <person name="Lee W.-H."/>
            <person name="Kawkins C."/>
            <person name="Kim C.-K."/>
            <person name="Kim J.S."/>
            <person name="Ahn B.O."/>
            <person name="Rhee S.Y."/>
            <person name="Sohng J.K."/>
        </authorList>
    </citation>
    <scope>NUCLEOTIDE SEQUENCE</scope>
    <source>
        <tissue evidence="1">Leaf</tissue>
    </source>
</reference>